<dbReference type="GO" id="GO:0046872">
    <property type="term" value="F:metal ion binding"/>
    <property type="evidence" value="ECO:0007669"/>
    <property type="project" value="UniProtKB-KW"/>
</dbReference>
<proteinExistence type="inferred from homology"/>
<gene>
    <name evidence="24" type="ORF">IMG5_112550</name>
</gene>
<evidence type="ECO:0000256" key="5">
    <source>
        <dbReference type="ARBA" id="ARBA00008109"/>
    </source>
</evidence>
<feature type="region of interest" description="Disordered" evidence="22">
    <location>
        <begin position="729"/>
        <end position="788"/>
    </location>
</feature>
<keyword evidence="12" id="KW-0067">ATP-binding</keyword>
<dbReference type="AlphaFoldDB" id="G0QTW9"/>
<evidence type="ECO:0000256" key="7">
    <source>
        <dbReference type="ARBA" id="ARBA00022448"/>
    </source>
</evidence>
<keyword evidence="8" id="KW-0507">mRNA processing</keyword>
<evidence type="ECO:0000256" key="19">
    <source>
        <dbReference type="ARBA" id="ARBA00023242"/>
    </source>
</evidence>
<evidence type="ECO:0000256" key="21">
    <source>
        <dbReference type="SAM" id="Coils"/>
    </source>
</evidence>
<dbReference type="SMART" id="SM00543">
    <property type="entry name" value="MIF4G"/>
    <property type="match status" value="1"/>
</dbReference>
<comment type="catalytic activity">
    <reaction evidence="20">
        <text>ATP + H2O + phospholipidSide 1 = ADP + phosphate + phospholipidSide 2.</text>
        <dbReference type="EC" id="7.6.2.1"/>
    </reaction>
</comment>
<comment type="similarity">
    <text evidence="5">Belongs to the cation transport ATPase (P-type) (TC 3.A.3) family. Type IV subfamily.</text>
</comment>
<keyword evidence="10" id="KW-0479">Metal-binding</keyword>
<dbReference type="EC" id="7.6.2.1" evidence="6"/>
<evidence type="ECO:0000256" key="18">
    <source>
        <dbReference type="ARBA" id="ARBA00023187"/>
    </source>
</evidence>
<evidence type="ECO:0000256" key="10">
    <source>
        <dbReference type="ARBA" id="ARBA00022723"/>
    </source>
</evidence>
<comment type="similarity">
    <text evidence="4">Belongs to the CWC22 family.</text>
</comment>
<keyword evidence="14" id="KW-1278">Translocase</keyword>
<evidence type="ECO:0000256" key="14">
    <source>
        <dbReference type="ARBA" id="ARBA00022967"/>
    </source>
</evidence>
<evidence type="ECO:0000256" key="1">
    <source>
        <dbReference type="ARBA" id="ARBA00001946"/>
    </source>
</evidence>
<keyword evidence="17" id="KW-0472">Membrane</keyword>
<dbReference type="InterPro" id="IPR016024">
    <property type="entry name" value="ARM-type_fold"/>
</dbReference>
<evidence type="ECO:0000256" key="9">
    <source>
        <dbReference type="ARBA" id="ARBA00022692"/>
    </source>
</evidence>
<dbReference type="GO" id="GO:0140326">
    <property type="term" value="F:ATPase-coupled intramembrane lipid transporter activity"/>
    <property type="evidence" value="ECO:0007669"/>
    <property type="project" value="UniProtKB-EC"/>
</dbReference>
<feature type="coiled-coil region" evidence="21">
    <location>
        <begin position="515"/>
        <end position="542"/>
    </location>
</feature>
<evidence type="ECO:0000256" key="15">
    <source>
        <dbReference type="ARBA" id="ARBA00022989"/>
    </source>
</evidence>
<keyword evidence="13" id="KW-0460">Magnesium</keyword>
<dbReference type="Gene3D" id="3.40.50.1000">
    <property type="entry name" value="HAD superfamily/HAD-like"/>
    <property type="match status" value="1"/>
</dbReference>
<dbReference type="PROSITE" id="PS51366">
    <property type="entry name" value="MI"/>
    <property type="match status" value="1"/>
</dbReference>
<evidence type="ECO:0000256" key="12">
    <source>
        <dbReference type="ARBA" id="ARBA00022840"/>
    </source>
</evidence>
<dbReference type="GO" id="GO:0000398">
    <property type="term" value="P:mRNA splicing, via spliceosome"/>
    <property type="evidence" value="ECO:0007669"/>
    <property type="project" value="TreeGrafter"/>
</dbReference>
<dbReference type="GO" id="GO:0016887">
    <property type="term" value="F:ATP hydrolysis activity"/>
    <property type="evidence" value="ECO:0007669"/>
    <property type="project" value="InterPro"/>
</dbReference>
<dbReference type="InParanoid" id="G0QTW9"/>
<dbReference type="GO" id="GO:0071013">
    <property type="term" value="C:catalytic step 2 spliceosome"/>
    <property type="evidence" value="ECO:0007669"/>
    <property type="project" value="TreeGrafter"/>
</dbReference>
<evidence type="ECO:0000256" key="17">
    <source>
        <dbReference type="ARBA" id="ARBA00023136"/>
    </source>
</evidence>
<dbReference type="InterPro" id="IPR032630">
    <property type="entry name" value="P_typ_ATPase_c"/>
</dbReference>
<dbReference type="InterPro" id="IPR023214">
    <property type="entry name" value="HAD_sf"/>
</dbReference>
<dbReference type="GO" id="GO:0005524">
    <property type="term" value="F:ATP binding"/>
    <property type="evidence" value="ECO:0007669"/>
    <property type="project" value="UniProtKB-KW"/>
</dbReference>
<dbReference type="InterPro" id="IPR003891">
    <property type="entry name" value="Initiation_fac_eIF4g_MI"/>
</dbReference>
<dbReference type="RefSeq" id="XP_004034814.1">
    <property type="nucleotide sequence ID" value="XM_004034766.1"/>
</dbReference>
<dbReference type="GO" id="GO:0016020">
    <property type="term" value="C:membrane"/>
    <property type="evidence" value="ECO:0007669"/>
    <property type="project" value="InterPro"/>
</dbReference>
<keyword evidence="25" id="KW-1185">Reference proteome</keyword>
<dbReference type="Proteomes" id="UP000008983">
    <property type="component" value="Unassembled WGS sequence"/>
</dbReference>
<evidence type="ECO:0000256" key="4">
    <source>
        <dbReference type="ARBA" id="ARBA00006856"/>
    </source>
</evidence>
<name>G0QTW9_ICHMU</name>
<evidence type="ECO:0000313" key="25">
    <source>
        <dbReference type="Proteomes" id="UP000008983"/>
    </source>
</evidence>
<comment type="subcellular location">
    <subcellularLocation>
        <location evidence="3">Endomembrane system</location>
        <topology evidence="3">Multi-pass membrane protein</topology>
    </subcellularLocation>
    <subcellularLocation>
        <location evidence="2">Nucleus</location>
    </subcellularLocation>
</comment>
<evidence type="ECO:0000256" key="13">
    <source>
        <dbReference type="ARBA" id="ARBA00022842"/>
    </source>
</evidence>
<evidence type="ECO:0000256" key="2">
    <source>
        <dbReference type="ARBA" id="ARBA00004123"/>
    </source>
</evidence>
<dbReference type="InterPro" id="IPR003890">
    <property type="entry name" value="MIF4G-like_typ-3"/>
</dbReference>
<dbReference type="Gene3D" id="1.25.40.180">
    <property type="match status" value="1"/>
</dbReference>
<dbReference type="eggNOG" id="KOG2140">
    <property type="taxonomic scope" value="Eukaryota"/>
</dbReference>
<keyword evidence="19" id="KW-0539">Nucleus</keyword>
<evidence type="ECO:0000256" key="6">
    <source>
        <dbReference type="ARBA" id="ARBA00012189"/>
    </source>
</evidence>
<keyword evidence="7" id="KW-0813">Transport</keyword>
<evidence type="ECO:0000256" key="3">
    <source>
        <dbReference type="ARBA" id="ARBA00004127"/>
    </source>
</evidence>
<keyword evidence="18" id="KW-0508">mRNA splicing</keyword>
<reference evidence="24 25" key="1">
    <citation type="submission" date="2011-07" db="EMBL/GenBank/DDBJ databases">
        <authorList>
            <person name="Coyne R."/>
            <person name="Brami D."/>
            <person name="Johnson J."/>
            <person name="Hostetler J."/>
            <person name="Hannick L."/>
            <person name="Clark T."/>
            <person name="Cassidy-Hanley D."/>
            <person name="Inman J."/>
        </authorList>
    </citation>
    <scope>NUCLEOTIDE SEQUENCE [LARGE SCALE GENOMIC DNA]</scope>
    <source>
        <strain evidence="24 25">G5</strain>
    </source>
</reference>
<evidence type="ECO:0000313" key="24">
    <source>
        <dbReference type="EMBL" id="EGR31328.1"/>
    </source>
</evidence>
<comment type="cofactor">
    <cofactor evidence="1">
        <name>Mg(2+)</name>
        <dbReference type="ChEBI" id="CHEBI:18420"/>
    </cofactor>
</comment>
<dbReference type="FunFam" id="3.40.50.1000:FF:000009">
    <property type="entry name" value="Phospholipid-transporting ATPase"/>
    <property type="match status" value="1"/>
</dbReference>
<protein>
    <recommendedName>
        <fullName evidence="6">P-type phospholipid transporter</fullName>
        <ecNumber evidence="6">7.6.2.1</ecNumber>
    </recommendedName>
</protein>
<dbReference type="Pfam" id="PF02847">
    <property type="entry name" value="MA3"/>
    <property type="match status" value="1"/>
</dbReference>
<dbReference type="SUPFAM" id="SSF48371">
    <property type="entry name" value="ARM repeat"/>
    <property type="match status" value="1"/>
</dbReference>
<dbReference type="SMART" id="SM00544">
    <property type="entry name" value="MA3"/>
    <property type="match status" value="1"/>
</dbReference>
<dbReference type="EMBL" id="GL983882">
    <property type="protein sequence ID" value="EGR31328.1"/>
    <property type="molecule type" value="Genomic_DNA"/>
</dbReference>
<evidence type="ECO:0000256" key="22">
    <source>
        <dbReference type="SAM" id="MobiDB-lite"/>
    </source>
</evidence>
<keyword evidence="21" id="KW-0175">Coiled coil</keyword>
<dbReference type="GO" id="GO:0005737">
    <property type="term" value="C:cytoplasm"/>
    <property type="evidence" value="ECO:0007669"/>
    <property type="project" value="UniProtKB-ARBA"/>
</dbReference>
<evidence type="ECO:0000256" key="16">
    <source>
        <dbReference type="ARBA" id="ARBA00023055"/>
    </source>
</evidence>
<evidence type="ECO:0000256" key="11">
    <source>
        <dbReference type="ARBA" id="ARBA00022741"/>
    </source>
</evidence>
<organism evidence="24 25">
    <name type="scientific">Ichthyophthirius multifiliis</name>
    <name type="common">White spot disease agent</name>
    <name type="synonym">Ich</name>
    <dbReference type="NCBI Taxonomy" id="5932"/>
    <lineage>
        <taxon>Eukaryota</taxon>
        <taxon>Sar</taxon>
        <taxon>Alveolata</taxon>
        <taxon>Ciliophora</taxon>
        <taxon>Intramacronucleata</taxon>
        <taxon>Oligohymenophorea</taxon>
        <taxon>Hymenostomatida</taxon>
        <taxon>Ophryoglenina</taxon>
        <taxon>Ichthyophthirius</taxon>
    </lineage>
</organism>
<evidence type="ECO:0000259" key="23">
    <source>
        <dbReference type="PROSITE" id="PS51366"/>
    </source>
</evidence>
<feature type="compositionally biased region" description="Low complexity" evidence="22">
    <location>
        <begin position="754"/>
        <end position="765"/>
    </location>
</feature>
<feature type="domain" description="MI" evidence="23">
    <location>
        <begin position="546"/>
        <end position="662"/>
    </location>
</feature>
<dbReference type="GO" id="GO:0003723">
    <property type="term" value="F:RNA binding"/>
    <property type="evidence" value="ECO:0007669"/>
    <property type="project" value="InterPro"/>
</dbReference>
<dbReference type="GO" id="GO:0012505">
    <property type="term" value="C:endomembrane system"/>
    <property type="evidence" value="ECO:0007669"/>
    <property type="project" value="UniProtKB-SubCell"/>
</dbReference>
<dbReference type="eggNOG" id="KOG0210">
    <property type="taxonomic scope" value="Eukaryota"/>
</dbReference>
<dbReference type="InterPro" id="IPR036412">
    <property type="entry name" value="HAD-like_sf"/>
</dbReference>
<keyword evidence="24" id="KW-0378">Hydrolase</keyword>
<keyword evidence="9" id="KW-0812">Transmembrane</keyword>
<keyword evidence="16" id="KW-0445">Lipid transport</keyword>
<dbReference type="OrthoDB" id="1924287at2759"/>
<dbReference type="STRING" id="857967.G0QTW9"/>
<accession>G0QTW9</accession>
<keyword evidence="15" id="KW-1133">Transmembrane helix</keyword>
<dbReference type="InterPro" id="IPR050781">
    <property type="entry name" value="CWC22_splicing_factor"/>
</dbReference>
<dbReference type="NCBIfam" id="TIGR01494">
    <property type="entry name" value="ATPase_P-type"/>
    <property type="match status" value="1"/>
</dbReference>
<dbReference type="FunCoup" id="G0QTW9">
    <property type="interactions" value="524"/>
</dbReference>
<dbReference type="OMA" id="ILTEDMR"/>
<evidence type="ECO:0000256" key="20">
    <source>
        <dbReference type="ARBA" id="ARBA00034036"/>
    </source>
</evidence>
<dbReference type="GeneID" id="14907465"/>
<dbReference type="InterPro" id="IPR001757">
    <property type="entry name" value="P_typ_ATPase"/>
</dbReference>
<dbReference type="PANTHER" id="PTHR18034">
    <property type="entry name" value="CELL CYCLE CONTROL PROTEIN CWF22-RELATED"/>
    <property type="match status" value="1"/>
</dbReference>
<keyword evidence="11" id="KW-0547">Nucleotide-binding</keyword>
<dbReference type="SUPFAM" id="SSF56784">
    <property type="entry name" value="HAD-like"/>
    <property type="match status" value="1"/>
</dbReference>
<evidence type="ECO:0000256" key="8">
    <source>
        <dbReference type="ARBA" id="ARBA00022664"/>
    </source>
</evidence>
<sequence>MHEMNLIEQLEENMELLGITGVEDILQEDIQQTLQCLKNGGIHIWMLTGDKLETSTCIAISTGFKSPQDQIFTIKDIEDQMQLVQQLNEFSRTQSILVIDGISLTTALQYKEKFFFEIAASAKAVICCRCTPTQKSIITEGVKRYTRKITLAIGDGGNDVGMIQTAHIGIGIVGKEGKQAALASDYSILKFKYLAKLVLFHGRLNYKRTAVMSQFVLHRGTIISVIQAIFNYQHNEDHQRLMWDLLRKSINGIVNKINVSNIQNVIIELLNENILRGKGLFARAVVKAQMSSPNFTHVYAALIAIINTKLPDIVNLIIRRVLLQFQRSFKRNNKLVCQAALKMIAHLINQNILTDYIGLQLLLFFLENPTEDTVELACEFMIECGQVLSELSPVGVNAIFERFKGILHEGECEKRVQYNIEHLFAVRKTKFKVINFLIYTYILNKYIYQDHSGIIPELDLVEQADQITHNFDLLDQFDPEDNLNQFKFDPFYEKTEEEWEQIKLEILGEDNILQLKQIKVATEEKEEQIDEENIQIKNLTEEDRANLRRTLYLTIMSSVDFEECCHKVLKMNLGVGHENEVCSMIQECCQNERTYMKFYGLLAQRFCQLSELYRDNFMKCFIDLYATIHRYETAKIRNSAKYYAHLFYTDSIDWRVFACISLTQESTTASSRIFIRNLVLEIQQRRTLGIFLWLVSKRPSKKYKICNKFFYFDWLRGFNRAESMAQQQLEIEEQQKQNKESSSSSVSENEEESSSSSDSSSSSEESSNEDSNKSSSIESNKKKKQKKK</sequence>
<dbReference type="Pfam" id="PF16212">
    <property type="entry name" value="PhoLip_ATPase_C"/>
    <property type="match status" value="1"/>
</dbReference>
<dbReference type="PANTHER" id="PTHR18034:SF3">
    <property type="entry name" value="PRE-MRNA-SPLICING FACTOR CWC22 HOMOLOG"/>
    <property type="match status" value="1"/>
</dbReference>